<sequence length="420" mass="44667">MFFKLSLIAYFAAYALAAPVAKTNSVNKRILDDGTGVYYSTRSPLPTNSPSPDDGKGILFLNTRGDNSDEPQYDAQLLHNDKVSVLKRGGHHDDGLIHLHIGKRGGHDDDDGGLLHAHVLRLLGSDHGHDGEGNILGVGVLKRSHDLTDSSGTIDLDLLQRRGGVLGIGGDGYRDSTLGLFGRGLDILGGDDDHHGDDDGPLIGLLKRGVLLGLGDTGDHHGGDLLDVLKRGGLLSNHADHDNTIGLGIGKRGGLLDDGSPDLAHVGLRRDGDDDEQEFSAYVKRGLLNDGGHHDDDKLHIGVRQSEDPEYSAESVGLRVIDKRSDDEIAGLDLEIKRSDDEIAGLDLELTRRVLGLLDGHEKDNGNLKVDNPVGLRRDKGEAVKADEGEKEKEDTYDAQVALGGCVLNGCDTGGGVVGV</sequence>
<feature type="chain" id="PRO_5020611703" evidence="2">
    <location>
        <begin position="18"/>
        <end position="420"/>
    </location>
</feature>
<organism evidence="3 4">
    <name type="scientific">Wallemia hederae</name>
    <dbReference type="NCBI Taxonomy" id="1540922"/>
    <lineage>
        <taxon>Eukaryota</taxon>
        <taxon>Fungi</taxon>
        <taxon>Dikarya</taxon>
        <taxon>Basidiomycota</taxon>
        <taxon>Wallemiomycotina</taxon>
        <taxon>Wallemiomycetes</taxon>
        <taxon>Wallemiales</taxon>
        <taxon>Wallemiaceae</taxon>
        <taxon>Wallemia</taxon>
    </lineage>
</organism>
<evidence type="ECO:0000313" key="4">
    <source>
        <dbReference type="Proteomes" id="UP000310189"/>
    </source>
</evidence>
<accession>A0A4T0FG65</accession>
<feature type="region of interest" description="Disordered" evidence="1">
    <location>
        <begin position="41"/>
        <end position="63"/>
    </location>
</feature>
<keyword evidence="4" id="KW-1185">Reference proteome</keyword>
<dbReference type="AlphaFoldDB" id="A0A4T0FG65"/>
<gene>
    <name evidence="3" type="ORF">E3P99_03251</name>
</gene>
<feature type="signal peptide" evidence="2">
    <location>
        <begin position="1"/>
        <end position="17"/>
    </location>
</feature>
<protein>
    <submittedName>
        <fullName evidence="3">Uncharacterized protein</fullName>
    </submittedName>
</protein>
<evidence type="ECO:0000256" key="2">
    <source>
        <dbReference type="SAM" id="SignalP"/>
    </source>
</evidence>
<feature type="compositionally biased region" description="Polar residues" evidence="1">
    <location>
        <begin position="41"/>
        <end position="51"/>
    </location>
</feature>
<evidence type="ECO:0000256" key="1">
    <source>
        <dbReference type="SAM" id="MobiDB-lite"/>
    </source>
</evidence>
<keyword evidence="2" id="KW-0732">Signal</keyword>
<dbReference type="EMBL" id="SPNW01000059">
    <property type="protein sequence ID" value="TIA87292.1"/>
    <property type="molecule type" value="Genomic_DNA"/>
</dbReference>
<dbReference type="Proteomes" id="UP000310189">
    <property type="component" value="Unassembled WGS sequence"/>
</dbReference>
<comment type="caution">
    <text evidence="3">The sequence shown here is derived from an EMBL/GenBank/DDBJ whole genome shotgun (WGS) entry which is preliminary data.</text>
</comment>
<reference evidence="3 4" key="1">
    <citation type="submission" date="2019-03" db="EMBL/GenBank/DDBJ databases">
        <title>Sequencing 23 genomes of Wallemia ichthyophaga.</title>
        <authorList>
            <person name="Gostincar C."/>
        </authorList>
    </citation>
    <scope>NUCLEOTIDE SEQUENCE [LARGE SCALE GENOMIC DNA]</scope>
    <source>
        <strain evidence="3 4">EXF-5753</strain>
    </source>
</reference>
<proteinExistence type="predicted"/>
<dbReference type="OrthoDB" id="10461027at2759"/>
<evidence type="ECO:0000313" key="3">
    <source>
        <dbReference type="EMBL" id="TIA87292.1"/>
    </source>
</evidence>
<name>A0A4T0FG65_9BASI</name>